<gene>
    <name evidence="21" type="ORF">Cfor_09338</name>
</gene>
<feature type="region of interest" description="Disordered" evidence="14">
    <location>
        <begin position="985"/>
        <end position="1004"/>
    </location>
</feature>
<keyword evidence="9" id="KW-0833">Ubl conjugation pathway</keyword>
<evidence type="ECO:0000256" key="11">
    <source>
        <dbReference type="ARBA" id="ARBA00023186"/>
    </source>
</evidence>
<dbReference type="GO" id="GO:0008270">
    <property type="term" value="F:zinc ion binding"/>
    <property type="evidence" value="ECO:0007669"/>
    <property type="project" value="UniProtKB-KW"/>
</dbReference>
<feature type="region of interest" description="Disordered" evidence="14">
    <location>
        <begin position="1141"/>
        <end position="1163"/>
    </location>
</feature>
<dbReference type="PANTHER" id="PTHR22770:SF13">
    <property type="entry name" value="RING-TYPE DOMAIN-CONTAINING PROTEIN"/>
    <property type="match status" value="1"/>
</dbReference>
<feature type="compositionally biased region" description="Basic and acidic residues" evidence="14">
    <location>
        <begin position="1917"/>
        <end position="1927"/>
    </location>
</feature>
<dbReference type="SUPFAM" id="SSF74924">
    <property type="entry name" value="Cap-Gly domain"/>
    <property type="match status" value="1"/>
</dbReference>
<evidence type="ECO:0000259" key="19">
    <source>
        <dbReference type="PROSITE" id="PS51296"/>
    </source>
</evidence>
<keyword evidence="22" id="KW-1185">Reference proteome</keyword>
<dbReference type="PROSITE" id="PS50199">
    <property type="entry name" value="ZF_RANBP2_2"/>
    <property type="match status" value="1"/>
</dbReference>
<evidence type="ECO:0000259" key="17">
    <source>
        <dbReference type="PROSITE" id="PS50199"/>
    </source>
</evidence>
<feature type="region of interest" description="Disordered" evidence="14">
    <location>
        <begin position="516"/>
        <end position="535"/>
    </location>
</feature>
<dbReference type="PROSITE" id="PS00518">
    <property type="entry name" value="ZF_RING_1"/>
    <property type="match status" value="1"/>
</dbReference>
<evidence type="ECO:0000256" key="12">
    <source>
        <dbReference type="PROSITE-ProRule" id="PRU00322"/>
    </source>
</evidence>
<feature type="region of interest" description="Disordered" evidence="14">
    <location>
        <begin position="1607"/>
        <end position="1671"/>
    </location>
</feature>
<dbReference type="PANTHER" id="PTHR22770">
    <property type="entry name" value="UBIQUITIN CONJUGATING ENZYME 7 INTERACTING PROTEIN-RELATED"/>
    <property type="match status" value="1"/>
</dbReference>
<dbReference type="GO" id="GO:0043130">
    <property type="term" value="F:ubiquitin binding"/>
    <property type="evidence" value="ECO:0007669"/>
    <property type="project" value="TreeGrafter"/>
</dbReference>
<name>A0A6L2PIE5_COPFO</name>
<dbReference type="PROSITE" id="PS01358">
    <property type="entry name" value="ZF_RANBP2_1"/>
    <property type="match status" value="1"/>
</dbReference>
<feature type="compositionally biased region" description="Polar residues" evidence="14">
    <location>
        <begin position="985"/>
        <end position="998"/>
    </location>
</feature>
<keyword evidence="10" id="KW-0862">Zinc</keyword>
<evidence type="ECO:0000256" key="5">
    <source>
        <dbReference type="ARBA" id="ARBA00022679"/>
    </source>
</evidence>
<feature type="domain" description="RING-type" evidence="16">
    <location>
        <begin position="1951"/>
        <end position="1993"/>
    </location>
</feature>
<dbReference type="CDD" id="cd16633">
    <property type="entry name" value="mRING-HC-C3HC3D_RBR_HOIL1"/>
    <property type="match status" value="1"/>
</dbReference>
<dbReference type="SMART" id="SM01052">
    <property type="entry name" value="CAP_GLY"/>
    <property type="match status" value="1"/>
</dbReference>
<feature type="region of interest" description="Disordered" evidence="14">
    <location>
        <begin position="758"/>
        <end position="779"/>
    </location>
</feature>
<evidence type="ECO:0000259" key="20">
    <source>
        <dbReference type="PROSITE" id="PS51873"/>
    </source>
</evidence>
<keyword evidence="4" id="KW-0597">Phosphoprotein</keyword>
<dbReference type="InterPro" id="IPR047558">
    <property type="entry name" value="BRcat_RBR_HOIL1"/>
</dbReference>
<dbReference type="InterPro" id="IPR001841">
    <property type="entry name" value="Znf_RING"/>
</dbReference>
<dbReference type="Gene3D" id="2.30.30.190">
    <property type="entry name" value="CAP Gly-rich-like domain"/>
    <property type="match status" value="1"/>
</dbReference>
<dbReference type="PROSITE" id="PS50053">
    <property type="entry name" value="UBIQUITIN_2"/>
    <property type="match status" value="1"/>
</dbReference>
<feature type="compositionally biased region" description="Basic and acidic residues" evidence="14">
    <location>
        <begin position="579"/>
        <end position="589"/>
    </location>
</feature>
<evidence type="ECO:0000256" key="2">
    <source>
        <dbReference type="ARBA" id="ARBA00008278"/>
    </source>
</evidence>
<comment type="similarity">
    <text evidence="2">Belongs to the RBR family.</text>
</comment>
<comment type="caution">
    <text evidence="21">The sequence shown here is derived from an EMBL/GenBank/DDBJ whole genome shotgun (WGS) entry which is preliminary data.</text>
</comment>
<proteinExistence type="inferred from homology"/>
<reference evidence="22" key="1">
    <citation type="submission" date="2020-01" db="EMBL/GenBank/DDBJ databases">
        <title>Draft genome sequence of the Termite Coptotermes fromosanus.</title>
        <authorList>
            <person name="Itakura S."/>
            <person name="Yosikawa Y."/>
            <person name="Umezawa K."/>
        </authorList>
    </citation>
    <scope>NUCLEOTIDE SEQUENCE [LARGE SCALE GENOMIC DNA]</scope>
</reference>
<dbReference type="InParanoid" id="A0A6L2PIE5"/>
<accession>A0A6L2PIE5</accession>
<dbReference type="InterPro" id="IPR036859">
    <property type="entry name" value="CAP-Gly_dom_sf"/>
</dbReference>
<dbReference type="Proteomes" id="UP000502823">
    <property type="component" value="Unassembled WGS sequence"/>
</dbReference>
<dbReference type="GO" id="GO:0071797">
    <property type="term" value="C:LUBAC complex"/>
    <property type="evidence" value="ECO:0007669"/>
    <property type="project" value="TreeGrafter"/>
</dbReference>
<feature type="domain" description="RanBP2-type" evidence="17">
    <location>
        <begin position="1108"/>
        <end position="1137"/>
    </location>
</feature>
<feature type="compositionally biased region" description="Low complexity" evidence="14">
    <location>
        <begin position="1065"/>
        <end position="1078"/>
    </location>
</feature>
<dbReference type="SUPFAM" id="SSF57850">
    <property type="entry name" value="RING/U-box"/>
    <property type="match status" value="3"/>
</dbReference>
<dbReference type="GO" id="GO:0009893">
    <property type="term" value="P:positive regulation of metabolic process"/>
    <property type="evidence" value="ECO:0007669"/>
    <property type="project" value="UniProtKB-ARBA"/>
</dbReference>
<feature type="compositionally biased region" description="Polar residues" evidence="14">
    <location>
        <begin position="633"/>
        <end position="644"/>
    </location>
</feature>
<feature type="region of interest" description="Disordered" evidence="14">
    <location>
        <begin position="1027"/>
        <end position="1100"/>
    </location>
</feature>
<evidence type="ECO:0000313" key="22">
    <source>
        <dbReference type="Proteomes" id="UP000502823"/>
    </source>
</evidence>
<dbReference type="OrthoDB" id="261960at2759"/>
<dbReference type="GO" id="GO:0097039">
    <property type="term" value="P:protein linear polyubiquitination"/>
    <property type="evidence" value="ECO:0007669"/>
    <property type="project" value="TreeGrafter"/>
</dbReference>
<dbReference type="CDD" id="cd20345">
    <property type="entry name" value="BRcat_RBR_HOIL1"/>
    <property type="match status" value="1"/>
</dbReference>
<dbReference type="InterPro" id="IPR029071">
    <property type="entry name" value="Ubiquitin-like_domsf"/>
</dbReference>
<evidence type="ECO:0000256" key="9">
    <source>
        <dbReference type="ARBA" id="ARBA00022786"/>
    </source>
</evidence>
<dbReference type="FunFam" id="3.30.40.10:FF:000137">
    <property type="entry name" value="RanBP-type and C3HC4-type zinc finger-containing protein 1"/>
    <property type="match status" value="1"/>
</dbReference>
<dbReference type="InterPro" id="IPR051628">
    <property type="entry name" value="LUBAC_E3_Ligases"/>
</dbReference>
<evidence type="ECO:0000256" key="7">
    <source>
        <dbReference type="ARBA" id="ARBA00022737"/>
    </source>
</evidence>
<dbReference type="InterPro" id="IPR000938">
    <property type="entry name" value="CAP-Gly_domain"/>
</dbReference>
<feature type="region of interest" description="Disordered" evidence="14">
    <location>
        <begin position="1908"/>
        <end position="1927"/>
    </location>
</feature>
<organism evidence="21 22">
    <name type="scientific">Coptotermes formosanus</name>
    <name type="common">Formosan subterranean termite</name>
    <dbReference type="NCBI Taxonomy" id="36987"/>
    <lineage>
        <taxon>Eukaryota</taxon>
        <taxon>Metazoa</taxon>
        <taxon>Ecdysozoa</taxon>
        <taxon>Arthropoda</taxon>
        <taxon>Hexapoda</taxon>
        <taxon>Insecta</taxon>
        <taxon>Pterygota</taxon>
        <taxon>Neoptera</taxon>
        <taxon>Polyneoptera</taxon>
        <taxon>Dictyoptera</taxon>
        <taxon>Blattodea</taxon>
        <taxon>Blattoidea</taxon>
        <taxon>Termitoidae</taxon>
        <taxon>Rhinotermitidae</taxon>
        <taxon>Coptotermes</taxon>
    </lineage>
</organism>
<evidence type="ECO:0000256" key="6">
    <source>
        <dbReference type="ARBA" id="ARBA00022723"/>
    </source>
</evidence>
<dbReference type="PROSITE" id="PS50089">
    <property type="entry name" value="ZF_RING_2"/>
    <property type="match status" value="1"/>
</dbReference>
<feature type="compositionally biased region" description="Basic and acidic residues" evidence="14">
    <location>
        <begin position="1028"/>
        <end position="1037"/>
    </location>
</feature>
<feature type="domain" description="CAP-Gly" evidence="18">
    <location>
        <begin position="46"/>
        <end position="80"/>
    </location>
</feature>
<dbReference type="Gene3D" id="3.10.20.90">
    <property type="entry name" value="Phosphatidylinositol 3-kinase Catalytic Subunit, Chain A, domain 1"/>
    <property type="match status" value="1"/>
</dbReference>
<keyword evidence="6" id="KW-0479">Metal-binding</keyword>
<feature type="compositionally biased region" description="Basic and acidic residues" evidence="14">
    <location>
        <begin position="604"/>
        <end position="614"/>
    </location>
</feature>
<dbReference type="Gene3D" id="3.30.40.10">
    <property type="entry name" value="Zinc/RING finger domain, C3HC4 (zinc finger)"/>
    <property type="match status" value="1"/>
</dbReference>
<feature type="region of interest" description="Disordered" evidence="14">
    <location>
        <begin position="1433"/>
        <end position="1459"/>
    </location>
</feature>
<dbReference type="GO" id="GO:0051537">
    <property type="term" value="F:2 iron, 2 sulfur cluster binding"/>
    <property type="evidence" value="ECO:0007669"/>
    <property type="project" value="InterPro"/>
</dbReference>
<keyword evidence="7" id="KW-0677">Repeat</keyword>
<dbReference type="InterPro" id="IPR013083">
    <property type="entry name" value="Znf_RING/FYVE/PHD"/>
</dbReference>
<feature type="domain" description="Ubiquitin-like" evidence="15">
    <location>
        <begin position="1776"/>
        <end position="1840"/>
    </location>
</feature>
<feature type="compositionally biased region" description="Polar residues" evidence="14">
    <location>
        <begin position="1084"/>
        <end position="1100"/>
    </location>
</feature>
<feature type="compositionally biased region" description="Basic and acidic residues" evidence="14">
    <location>
        <begin position="666"/>
        <end position="677"/>
    </location>
</feature>
<evidence type="ECO:0000259" key="16">
    <source>
        <dbReference type="PROSITE" id="PS50089"/>
    </source>
</evidence>
<keyword evidence="13" id="KW-0175">Coiled coil</keyword>
<dbReference type="PROSITE" id="PS51296">
    <property type="entry name" value="RIESKE"/>
    <property type="match status" value="1"/>
</dbReference>
<dbReference type="PROSITE" id="PS51873">
    <property type="entry name" value="TRIAD"/>
    <property type="match status" value="1"/>
</dbReference>
<evidence type="ECO:0000256" key="3">
    <source>
        <dbReference type="ARBA" id="ARBA00017887"/>
    </source>
</evidence>
<feature type="region of interest" description="Disordered" evidence="14">
    <location>
        <begin position="542"/>
        <end position="696"/>
    </location>
</feature>
<feature type="compositionally biased region" description="Polar residues" evidence="14">
    <location>
        <begin position="542"/>
        <end position="555"/>
    </location>
</feature>
<feature type="coiled-coil region" evidence="13">
    <location>
        <begin position="2080"/>
        <end position="2114"/>
    </location>
</feature>
<dbReference type="InterPro" id="IPR044066">
    <property type="entry name" value="TRIAD_supradom"/>
</dbReference>
<dbReference type="InterPro" id="IPR000626">
    <property type="entry name" value="Ubiquitin-like_dom"/>
</dbReference>
<keyword evidence="5" id="KW-0808">Transferase</keyword>
<feature type="region of interest" description="Disordered" evidence="14">
    <location>
        <begin position="713"/>
        <end position="734"/>
    </location>
</feature>
<dbReference type="InterPro" id="IPR017907">
    <property type="entry name" value="Znf_RING_CS"/>
</dbReference>
<dbReference type="PROSITE" id="PS50245">
    <property type="entry name" value="CAP_GLY_2"/>
    <property type="match status" value="1"/>
</dbReference>
<dbReference type="SUPFAM" id="SSF54236">
    <property type="entry name" value="Ubiquitin-like"/>
    <property type="match status" value="1"/>
</dbReference>
<evidence type="ECO:0000256" key="13">
    <source>
        <dbReference type="SAM" id="Coils"/>
    </source>
</evidence>
<comment type="pathway">
    <text evidence="1">Protein modification; protein ubiquitination.</text>
</comment>
<evidence type="ECO:0000256" key="8">
    <source>
        <dbReference type="ARBA" id="ARBA00022771"/>
    </source>
</evidence>
<dbReference type="GO" id="GO:0043161">
    <property type="term" value="P:proteasome-mediated ubiquitin-dependent protein catabolic process"/>
    <property type="evidence" value="ECO:0007669"/>
    <property type="project" value="TreeGrafter"/>
</dbReference>
<dbReference type="Pfam" id="PF00240">
    <property type="entry name" value="ubiquitin"/>
    <property type="match status" value="1"/>
</dbReference>
<dbReference type="InterPro" id="IPR017941">
    <property type="entry name" value="Rieske_2Fe-2S"/>
</dbReference>
<keyword evidence="8 12" id="KW-0863">Zinc-finger</keyword>
<feature type="domain" description="RING-type" evidence="20">
    <location>
        <begin position="1947"/>
        <end position="2177"/>
    </location>
</feature>
<evidence type="ECO:0000256" key="4">
    <source>
        <dbReference type="ARBA" id="ARBA00022553"/>
    </source>
</evidence>
<evidence type="ECO:0000313" key="21">
    <source>
        <dbReference type="EMBL" id="GFG32164.1"/>
    </source>
</evidence>
<sequence>MDAWLFRPPVLVGERIVWLGSGSGLPQGGIVRWIGKLREMGSDWTVGIELDNPLPYGGIDGTWGSRHLFTCEPKHGLLVPVTKTIKECDLYQWSKDSIENNFQYGRWDSEFFPKSLPGSPTHVSEPQVFPKSSSPVSKLVINEGPQPAVRRRKHQSQVLVHDTHLPTQHPKAPKRKVKSEVTNIIPKSYESNKENSKSPVISLNDISTLKSSSGDFHTVRSPSNDTDILKFSHDFDAIKSSCNGSSTLKSSLNDFKSLETCTEDYSDYQWFDAKDKKDDSIGCENSLKEQINRNVPRQCSVIEGQQVRIIQEKSCNCIEIKIPDHGVHIERMNEFSGRTRCSIQEDDSSYEDAAAAVDSLHYNQFEQHVTEKCTSVANTVTGSRREKTASGFFSFLRWFRKGKDDCDNCEEVGNGEFVQELAGPIAPSSPQLIRSTGSCGSIDTLFSTATVNSFAFVAPTSYRPFGSADQPEKHIVVGPDTDTYRDRLHRRDQVRELDRNLTLRKKYHLFGSGTLVKSGVNTPNPSPVVERKNEDATDQVISTCNLSPGGQNSTFGRKKRKAPDPPRAEFSDSLPTSLDKCRSESKSMDNGDLVAVRKPRHRRTVSDSAKDKRAGAYCHVKGKRRAPQPPSPCSNLEQPSSSTLERFHNQFGSFGRKKRPAPQPPEEQKKRESKESKTSQSYQERSKSPVGQLSLEEKERLIANIAKLKAHADKKALRSSGSMDSHPRSPHEQVVCNDSLKLERGILKPNKELPKVDATAVESKAAPVSPRPWYKRSLANKDGLSGLKRDIFKSLEKRKDREKEKHEEWMPEVGIPRVVGTGRSSDDSTCSSTTSKFNIFARLDRSDDSKKEGDKRKSQVSMLANISELDREAAEIVQKEQAREQALLAAEDAKFYAYPDVPAMGSFNENVEVPKRSSARELISLFNAIGNVTKVTVNSAFFSKEGSSFFSREGIEKRFSFMGESVRTTEQRVVIEGNTFQQQGTSQSCVTDSNSSLASPPVVGKCRESADSTRLFGASDLSGVTVQEVKDDPEKSSHSRVMYEANKSRRHHSPSPTIPTIAEQSESASSVATTPASTLDPHHGSNNCESGNISVTNPTPNALQHAKRMTIWNCPRCTLENPRWKITCDACGRWRPPVLDEKPDESQCDEPFQRPASPLHDTKKPMTNKVRIVEMGLSKKGKGIDWEEEIKRYLPHNEPQAVGKDKHLSKQPCEDKDLEIKNSAKTSVSGVHIDSSANNQSGAVLENNIGKMKSEELHADKNKTIISPSIFMGDLKQGKEKPINKTAEVNSDTAMVNGAEPLMKKPDVDEVRKARLAFFSRKNEMNDQLIFSGTISAASPLEQKVHSEVDSELVTVKKVEESEQLKLREMLKEMKNSLPKKHKDTTAVVVTGKNTNLGVGNSVMSNEHNTVEGKSVNDAHKLGAIKKVPQKVSKLKHRTINDASGSDSKKDGKSRFQSGIENENKQVEAVFITTKTIYEDIKVKKTRKPLKVSTSVQTNSIVRRAEVEQEENLKSSYMVPVTVEEFSATGIKDGVLYTSLNKESRRIGKGTFELIRARDFANIEATKISGESSAVHVYANVPASSLPEQNSHPMSGCVAQHIFTSQQPSPTLVHKPSENKRNVTETKESTQTDTMHSPENQGVALLEESSVTSADSDSKQRGHHRSSRTTSEVCSCSVASVSLGDCGEVERLTAQLTLPKGIADFKADLQAAPPKKNMNTLAINRLLRRLEAAIAGGQHNQAAVLAKDLARLKISCSVTRQRRSLDASPASIMVDMYVEDKVSHQGPISLQVIPTMTVAQLKEKVQEEFEIPVGVQRWILGKLLASDDTKMLQDHSVNSNGCPVFLYLVAPDGEQEGDGMGTADSIVNNSAHEAAQVPGSLPPQPDHPGRGWYYNYEEDHYSFCEDTESEITDDEEDKSRQPEAEDQHQHYLQLMDLDNTDLVPTVEPFECPVCIVHHEAGEGVVLRECLHMFCRTCLANTVQFNEEAEVKCPYRDAEYACDGILQEREIKALVPADIYEQHLAKSVAQAENKIGNAFHCKTPDCRGWCIFEDNVNEFRCPVCRRTNCLTCQAIHDGINCKQYQEQVKQESETNAEARRTKEMLEEMVERGEAMNCPTCQVVLMKKWGCDWLRCSMCKTEICWVTRGPRWGPGDVINKTVVNTAHMLDRTYFIRMMKTILAMNGT</sequence>
<evidence type="ECO:0000256" key="1">
    <source>
        <dbReference type="ARBA" id="ARBA00004906"/>
    </source>
</evidence>
<evidence type="ECO:0000259" key="15">
    <source>
        <dbReference type="PROSITE" id="PS50053"/>
    </source>
</evidence>
<dbReference type="InterPro" id="IPR047559">
    <property type="entry name" value="HOIL1_RBR_mRING-HC-C3HC3D"/>
</dbReference>
<feature type="domain" description="Rieske" evidence="19">
    <location>
        <begin position="1929"/>
        <end position="2030"/>
    </location>
</feature>
<dbReference type="GO" id="GO:0004842">
    <property type="term" value="F:ubiquitin-protein transferase activity"/>
    <property type="evidence" value="ECO:0007669"/>
    <property type="project" value="TreeGrafter"/>
</dbReference>
<evidence type="ECO:0000256" key="14">
    <source>
        <dbReference type="SAM" id="MobiDB-lite"/>
    </source>
</evidence>
<dbReference type="InterPro" id="IPR001876">
    <property type="entry name" value="Znf_RanBP2"/>
</dbReference>
<feature type="compositionally biased region" description="Basic and acidic residues" evidence="14">
    <location>
        <begin position="1615"/>
        <end position="1630"/>
    </location>
</feature>
<dbReference type="Pfam" id="PF01302">
    <property type="entry name" value="CAP_GLY"/>
    <property type="match status" value="1"/>
</dbReference>
<dbReference type="EMBL" id="BLKM01011105">
    <property type="protein sequence ID" value="GFG32164.1"/>
    <property type="molecule type" value="Genomic_DNA"/>
</dbReference>
<keyword evidence="11" id="KW-0143">Chaperone</keyword>
<evidence type="ECO:0000256" key="10">
    <source>
        <dbReference type="ARBA" id="ARBA00022833"/>
    </source>
</evidence>
<feature type="compositionally biased region" description="Polar residues" evidence="14">
    <location>
        <begin position="1631"/>
        <end position="1640"/>
    </location>
</feature>
<evidence type="ECO:0000259" key="18">
    <source>
        <dbReference type="PROSITE" id="PS50245"/>
    </source>
</evidence>
<protein>
    <recommendedName>
        <fullName evidence="3">RanBP-type and C3HC4-type zinc finger-containing protein 1</fullName>
    </recommendedName>
</protein>